<feature type="region of interest" description="Disordered" evidence="1">
    <location>
        <begin position="77"/>
        <end position="111"/>
    </location>
</feature>
<feature type="region of interest" description="Disordered" evidence="1">
    <location>
        <begin position="1"/>
        <end position="24"/>
    </location>
</feature>
<protein>
    <submittedName>
        <fullName evidence="2">Uncharacterized protein</fullName>
    </submittedName>
</protein>
<evidence type="ECO:0000256" key="1">
    <source>
        <dbReference type="SAM" id="MobiDB-lite"/>
    </source>
</evidence>
<organism evidence="2 3">
    <name type="scientific">Centaurea solstitialis</name>
    <name type="common">yellow star-thistle</name>
    <dbReference type="NCBI Taxonomy" id="347529"/>
    <lineage>
        <taxon>Eukaryota</taxon>
        <taxon>Viridiplantae</taxon>
        <taxon>Streptophyta</taxon>
        <taxon>Embryophyta</taxon>
        <taxon>Tracheophyta</taxon>
        <taxon>Spermatophyta</taxon>
        <taxon>Magnoliopsida</taxon>
        <taxon>eudicotyledons</taxon>
        <taxon>Gunneridae</taxon>
        <taxon>Pentapetalae</taxon>
        <taxon>asterids</taxon>
        <taxon>campanulids</taxon>
        <taxon>Asterales</taxon>
        <taxon>Asteraceae</taxon>
        <taxon>Carduoideae</taxon>
        <taxon>Cardueae</taxon>
        <taxon>Centaureinae</taxon>
        <taxon>Centaurea</taxon>
    </lineage>
</organism>
<dbReference type="PANTHER" id="PTHR37194">
    <property type="entry name" value="T2E6.7-RELATED"/>
    <property type="match status" value="1"/>
</dbReference>
<reference evidence="2" key="1">
    <citation type="submission" date="2023-03" db="EMBL/GenBank/DDBJ databases">
        <title>Chromosome-scale reference genome and RAD-based genetic map of yellow starthistle (Centaurea solstitialis) reveal putative structural variation and QTLs associated with invader traits.</title>
        <authorList>
            <person name="Reatini B."/>
            <person name="Cang F.A."/>
            <person name="Jiang Q."/>
            <person name="Mckibben M.T.W."/>
            <person name="Barker M.S."/>
            <person name="Rieseberg L.H."/>
            <person name="Dlugosch K.M."/>
        </authorList>
    </citation>
    <scope>NUCLEOTIDE SEQUENCE</scope>
    <source>
        <strain evidence="2">CAN-66</strain>
        <tissue evidence="2">Leaf</tissue>
    </source>
</reference>
<feature type="compositionally biased region" description="Basic residues" evidence="1">
    <location>
        <begin position="101"/>
        <end position="111"/>
    </location>
</feature>
<evidence type="ECO:0000313" key="3">
    <source>
        <dbReference type="Proteomes" id="UP001172457"/>
    </source>
</evidence>
<dbReference type="Proteomes" id="UP001172457">
    <property type="component" value="Chromosome 6"/>
</dbReference>
<feature type="compositionally biased region" description="Acidic residues" evidence="1">
    <location>
        <begin position="84"/>
        <end position="96"/>
    </location>
</feature>
<dbReference type="PANTHER" id="PTHR37194:SF2">
    <property type="entry name" value="T2E6.7-RELATED"/>
    <property type="match status" value="1"/>
</dbReference>
<comment type="caution">
    <text evidence="2">The sequence shown here is derived from an EMBL/GenBank/DDBJ whole genome shotgun (WGS) entry which is preliminary data.</text>
</comment>
<dbReference type="AlphaFoldDB" id="A0AA38SIV2"/>
<keyword evidence="3" id="KW-1185">Reference proteome</keyword>
<proteinExistence type="predicted"/>
<evidence type="ECO:0000313" key="2">
    <source>
        <dbReference type="EMBL" id="KAJ9543193.1"/>
    </source>
</evidence>
<sequence>MKPQNKGVEEQDTNHPSIRRSRMDMQIEDGGDIVVKARFNLGSEKHFLEGCKGIVSEQLVFVKGESMSILKEFITKHNVPNDVPDPDEISSEDDEGERPPVKSKKIRRENN</sequence>
<gene>
    <name evidence="2" type="ORF">OSB04_022900</name>
</gene>
<dbReference type="EMBL" id="JARYMX010000006">
    <property type="protein sequence ID" value="KAJ9543193.1"/>
    <property type="molecule type" value="Genomic_DNA"/>
</dbReference>
<accession>A0AA38SIV2</accession>
<name>A0AA38SIV2_9ASTR</name>